<dbReference type="GO" id="GO:0005886">
    <property type="term" value="C:plasma membrane"/>
    <property type="evidence" value="ECO:0007669"/>
    <property type="project" value="UniProtKB-SubCell"/>
</dbReference>
<comment type="subcellular location">
    <subcellularLocation>
        <location evidence="1">Cell membrane</location>
        <topology evidence="1">Multi-pass membrane protein</topology>
    </subcellularLocation>
</comment>
<dbReference type="Proteomes" id="UP000320813">
    <property type="component" value="Unassembled WGS sequence"/>
</dbReference>
<feature type="transmembrane region" description="Helical" evidence="9">
    <location>
        <begin position="29"/>
        <end position="48"/>
    </location>
</feature>
<feature type="transmembrane region" description="Helical" evidence="9">
    <location>
        <begin position="243"/>
        <end position="262"/>
    </location>
</feature>
<comment type="caution">
    <text evidence="11">The sequence shown here is derived from an EMBL/GenBank/DDBJ whole genome shotgun (WGS) entry which is preliminary data.</text>
</comment>
<dbReference type="InterPro" id="IPR038770">
    <property type="entry name" value="Na+/solute_symporter_sf"/>
</dbReference>
<feature type="transmembrane region" description="Helical" evidence="9">
    <location>
        <begin position="336"/>
        <end position="355"/>
    </location>
</feature>
<feature type="transmembrane region" description="Helical" evidence="9">
    <location>
        <begin position="209"/>
        <end position="231"/>
    </location>
</feature>
<keyword evidence="4" id="KW-1003">Cell membrane</keyword>
<feature type="transmembrane region" description="Helical" evidence="9">
    <location>
        <begin position="79"/>
        <end position="99"/>
    </location>
</feature>
<feature type="transmembrane region" description="Helical" evidence="9">
    <location>
        <begin position="408"/>
        <end position="427"/>
    </location>
</feature>
<evidence type="ECO:0000256" key="7">
    <source>
        <dbReference type="ARBA" id="ARBA00023065"/>
    </source>
</evidence>
<feature type="transmembrane region" description="Helical" evidence="9">
    <location>
        <begin position="140"/>
        <end position="162"/>
    </location>
</feature>
<dbReference type="Pfam" id="PF00999">
    <property type="entry name" value="Na_H_Exchanger"/>
    <property type="match status" value="1"/>
</dbReference>
<protein>
    <recommendedName>
        <fullName evidence="10">Cation/H+ exchanger transmembrane domain-containing protein</fullName>
    </recommendedName>
</protein>
<feature type="transmembrane region" description="Helical" evidence="9">
    <location>
        <begin position="375"/>
        <end position="393"/>
    </location>
</feature>
<dbReference type="PANTHER" id="PTHR32507">
    <property type="entry name" value="NA(+)/H(+) ANTIPORTER 1"/>
    <property type="match status" value="1"/>
</dbReference>
<evidence type="ECO:0000313" key="12">
    <source>
        <dbReference type="Proteomes" id="UP000320813"/>
    </source>
</evidence>
<dbReference type="InterPro" id="IPR006153">
    <property type="entry name" value="Cation/H_exchanger_TM"/>
</dbReference>
<evidence type="ECO:0000313" key="11">
    <source>
        <dbReference type="EMBL" id="RZD14978.1"/>
    </source>
</evidence>
<gene>
    <name evidence="11" type="ORF">EVJ47_01475</name>
</gene>
<evidence type="ECO:0000256" key="8">
    <source>
        <dbReference type="ARBA" id="ARBA00023136"/>
    </source>
</evidence>
<evidence type="ECO:0000259" key="10">
    <source>
        <dbReference type="Pfam" id="PF00999"/>
    </source>
</evidence>
<dbReference type="EMBL" id="SGBD01000001">
    <property type="protein sequence ID" value="RZD14978.1"/>
    <property type="molecule type" value="Genomic_DNA"/>
</dbReference>
<evidence type="ECO:0000256" key="2">
    <source>
        <dbReference type="ARBA" id="ARBA00022448"/>
    </source>
</evidence>
<evidence type="ECO:0000256" key="1">
    <source>
        <dbReference type="ARBA" id="ARBA00004651"/>
    </source>
</evidence>
<keyword evidence="3" id="KW-0050">Antiport</keyword>
<keyword evidence="7" id="KW-0406">Ion transport</keyword>
<keyword evidence="6 9" id="KW-1133">Transmembrane helix</keyword>
<dbReference type="GO" id="GO:0015297">
    <property type="term" value="F:antiporter activity"/>
    <property type="evidence" value="ECO:0007669"/>
    <property type="project" value="UniProtKB-KW"/>
</dbReference>
<proteinExistence type="predicted"/>
<organism evidence="11 12">
    <name type="scientific">Candidatus Acidulodesulfobacterium ferriphilum</name>
    <dbReference type="NCBI Taxonomy" id="2597223"/>
    <lineage>
        <taxon>Bacteria</taxon>
        <taxon>Deltaproteobacteria</taxon>
        <taxon>Candidatus Acidulodesulfobacterales</taxon>
        <taxon>Candidatus Acidulodesulfobacterium</taxon>
    </lineage>
</organism>
<evidence type="ECO:0000256" key="6">
    <source>
        <dbReference type="ARBA" id="ARBA00022989"/>
    </source>
</evidence>
<dbReference type="AlphaFoldDB" id="A0A519BCM0"/>
<sequence length="451" mass="50286">MLFYKNYVKTNFKINFKIDKNKKFMSPSIAIGIFGIIIILGFLGEILFQYTKLPSILFLMAAGLLLGPIYHLFNQDVFLSFAPYLSTLVLVLIMFQGGLELNFLTVFKSSFVSMILILSGLILSTVFVGVIFYIMGGADFIQSLMLGTIVSCSSSTVIIPLLPNINASEKSKTVIAIESTFNDAFAIILLIILISIAKHASINMNYGKIAFQTAYSFGISGLIATVLGIVWYMALKVLVKTKFAYGVTFAAMLVLVLIMHYVHGNGAIAILVFGIIMGNEDLLNRFKINFFNMSIKNSVIKQFNHEFSFLIRTVFFVFLGVVVELANLNWEFFDRFFIIIVLIILSRYIAVWIAFKLENNKKIKDAPPTPKEERFFMLSMIGRALATAIMAYMPLNEGIPGTSAFPEYAFLVIITTNILLTVGVFIYSRKAKNAAPQAIDANLSKTPETNP</sequence>
<accession>A0A519BCM0</accession>
<evidence type="ECO:0000256" key="3">
    <source>
        <dbReference type="ARBA" id="ARBA00022449"/>
    </source>
</evidence>
<reference evidence="11 12" key="1">
    <citation type="submission" date="2019-01" db="EMBL/GenBank/DDBJ databases">
        <title>Insights into ecological role of a new deltaproteobacterial order Candidatus Sinidesulfobacterales (Sva0485) by metagenomics and metatranscriptomics.</title>
        <authorList>
            <person name="Tan S."/>
            <person name="Liu J."/>
            <person name="Fang Y."/>
            <person name="Hedlund B.P."/>
            <person name="Lian Z.H."/>
            <person name="Huang L.Y."/>
            <person name="Li J.T."/>
            <person name="Huang L.N."/>
            <person name="Li W.J."/>
            <person name="Jiang H.C."/>
            <person name="Dong H.L."/>
            <person name="Shu W.S."/>
        </authorList>
    </citation>
    <scope>NUCLEOTIDE SEQUENCE [LARGE SCALE GENOMIC DNA]</scope>
    <source>
        <strain evidence="11">AP3</strain>
    </source>
</reference>
<name>A0A519BCM0_9DELT</name>
<feature type="transmembrane region" description="Helical" evidence="9">
    <location>
        <begin position="174"/>
        <end position="197"/>
    </location>
</feature>
<dbReference type="PANTHER" id="PTHR32507:SF0">
    <property type="entry name" value="NA(+)_H(+) ANTIPORTER 2-RELATED"/>
    <property type="match status" value="1"/>
</dbReference>
<feature type="transmembrane region" description="Helical" evidence="9">
    <location>
        <begin position="307"/>
        <end position="330"/>
    </location>
</feature>
<evidence type="ECO:0000256" key="9">
    <source>
        <dbReference type="SAM" id="Phobius"/>
    </source>
</evidence>
<feature type="transmembrane region" description="Helical" evidence="9">
    <location>
        <begin position="268"/>
        <end position="286"/>
    </location>
</feature>
<evidence type="ECO:0000256" key="5">
    <source>
        <dbReference type="ARBA" id="ARBA00022692"/>
    </source>
</evidence>
<feature type="transmembrane region" description="Helical" evidence="9">
    <location>
        <begin position="55"/>
        <end position="73"/>
    </location>
</feature>
<keyword evidence="5 9" id="KW-0812">Transmembrane</keyword>
<dbReference type="Gene3D" id="1.20.1530.20">
    <property type="match status" value="1"/>
</dbReference>
<dbReference type="GO" id="GO:1902600">
    <property type="term" value="P:proton transmembrane transport"/>
    <property type="evidence" value="ECO:0007669"/>
    <property type="project" value="InterPro"/>
</dbReference>
<keyword evidence="8 9" id="KW-0472">Membrane</keyword>
<evidence type="ECO:0000256" key="4">
    <source>
        <dbReference type="ARBA" id="ARBA00022475"/>
    </source>
</evidence>
<feature type="domain" description="Cation/H+ exchanger transmembrane" evidence="10">
    <location>
        <begin position="42"/>
        <end position="417"/>
    </location>
</feature>
<feature type="transmembrane region" description="Helical" evidence="9">
    <location>
        <begin position="111"/>
        <end position="134"/>
    </location>
</feature>
<keyword evidence="2" id="KW-0813">Transport</keyword>